<protein>
    <submittedName>
        <fullName evidence="4">Uncharacterized protein</fullName>
    </submittedName>
</protein>
<dbReference type="GO" id="GO:0006353">
    <property type="term" value="P:DNA-templated transcription termination"/>
    <property type="evidence" value="ECO:0007669"/>
    <property type="project" value="UniProtKB-KW"/>
</dbReference>
<dbReference type="Pfam" id="PF02536">
    <property type="entry name" value="mTERF"/>
    <property type="match status" value="1"/>
</dbReference>
<name>B9F3L5_ORYSJ</name>
<comment type="similarity">
    <text evidence="1">Belongs to the mTERF family.</text>
</comment>
<dbReference type="PANTHER" id="PTHR13068:SF24">
    <property type="entry name" value="EXPRESSED PROTEIN"/>
    <property type="match status" value="1"/>
</dbReference>
<evidence type="ECO:0000256" key="2">
    <source>
        <dbReference type="ARBA" id="ARBA00022472"/>
    </source>
</evidence>
<dbReference type="PANTHER" id="PTHR13068">
    <property type="entry name" value="CGI-12 PROTEIN-RELATED"/>
    <property type="match status" value="1"/>
</dbReference>
<dbReference type="SMART" id="SM00733">
    <property type="entry name" value="Mterf"/>
    <property type="match status" value="9"/>
</dbReference>
<gene>
    <name evidence="4" type="ORF">OsJ_08629</name>
</gene>
<keyword evidence="2" id="KW-0805">Transcription regulation</keyword>
<dbReference type="AlphaFoldDB" id="B9F3L5"/>
<keyword evidence="2" id="KW-0806">Transcription termination</keyword>
<reference evidence="4" key="1">
    <citation type="journal article" date="2005" name="PLoS Biol.">
        <title>The genomes of Oryza sativa: a history of duplications.</title>
        <authorList>
            <person name="Yu J."/>
            <person name="Wang J."/>
            <person name="Lin W."/>
            <person name="Li S."/>
            <person name="Li H."/>
            <person name="Zhou J."/>
            <person name="Ni P."/>
            <person name="Dong W."/>
            <person name="Hu S."/>
            <person name="Zeng C."/>
            <person name="Zhang J."/>
            <person name="Zhang Y."/>
            <person name="Li R."/>
            <person name="Xu Z."/>
            <person name="Li S."/>
            <person name="Li X."/>
            <person name="Zheng H."/>
            <person name="Cong L."/>
            <person name="Lin L."/>
            <person name="Yin J."/>
            <person name="Geng J."/>
            <person name="Li G."/>
            <person name="Shi J."/>
            <person name="Liu J."/>
            <person name="Lv H."/>
            <person name="Li J."/>
            <person name="Wang J."/>
            <person name="Deng Y."/>
            <person name="Ran L."/>
            <person name="Shi X."/>
            <person name="Wang X."/>
            <person name="Wu Q."/>
            <person name="Li C."/>
            <person name="Ren X."/>
            <person name="Wang J."/>
            <person name="Wang X."/>
            <person name="Li D."/>
            <person name="Liu D."/>
            <person name="Zhang X."/>
            <person name="Ji Z."/>
            <person name="Zhao W."/>
            <person name="Sun Y."/>
            <person name="Zhang Z."/>
            <person name="Bao J."/>
            <person name="Han Y."/>
            <person name="Dong L."/>
            <person name="Ji J."/>
            <person name="Chen P."/>
            <person name="Wu S."/>
            <person name="Liu J."/>
            <person name="Xiao Y."/>
            <person name="Bu D."/>
            <person name="Tan J."/>
            <person name="Yang L."/>
            <person name="Ye C."/>
            <person name="Zhang J."/>
            <person name="Xu J."/>
            <person name="Zhou Y."/>
            <person name="Yu Y."/>
            <person name="Zhang B."/>
            <person name="Zhuang S."/>
            <person name="Wei H."/>
            <person name="Liu B."/>
            <person name="Lei M."/>
            <person name="Yu H."/>
            <person name="Li Y."/>
            <person name="Xu H."/>
            <person name="Wei S."/>
            <person name="He X."/>
            <person name="Fang L."/>
            <person name="Zhang Z."/>
            <person name="Zhang Y."/>
            <person name="Huang X."/>
            <person name="Su Z."/>
            <person name="Tong W."/>
            <person name="Li J."/>
            <person name="Tong Z."/>
            <person name="Li S."/>
            <person name="Ye J."/>
            <person name="Wang L."/>
            <person name="Fang L."/>
            <person name="Lei T."/>
            <person name="Chen C."/>
            <person name="Chen H."/>
            <person name="Xu Z."/>
            <person name="Li H."/>
            <person name="Huang H."/>
            <person name="Zhang F."/>
            <person name="Xu H."/>
            <person name="Li N."/>
            <person name="Zhao C."/>
            <person name="Li S."/>
            <person name="Dong L."/>
            <person name="Huang Y."/>
            <person name="Li L."/>
            <person name="Xi Y."/>
            <person name="Qi Q."/>
            <person name="Li W."/>
            <person name="Zhang B."/>
            <person name="Hu W."/>
            <person name="Zhang Y."/>
            <person name="Tian X."/>
            <person name="Jiao Y."/>
            <person name="Liang X."/>
            <person name="Jin J."/>
            <person name="Gao L."/>
            <person name="Zheng W."/>
            <person name="Hao B."/>
            <person name="Liu S."/>
            <person name="Wang W."/>
            <person name="Yuan L."/>
            <person name="Cao M."/>
            <person name="McDermott J."/>
            <person name="Samudrala R."/>
            <person name="Wang J."/>
            <person name="Wong G.K."/>
            <person name="Yang H."/>
        </authorList>
    </citation>
    <scope>NUCLEOTIDE SEQUENCE [LARGE SCALE GENOMIC DNA]</scope>
</reference>
<sequence length="589" mass="65739">MMRRTTNDAGPISPWIYANRHLVQMARPCRGRWAPPSPPRSALLEGGRAAAGVRDAVGDVGVIQGRKERLVSRVLALDFLRSAGVSDPAGELEAVELPSSLEVLQERLDFLLRLGLSTDDLSAYPLLLACSLRKNAIPVLSYLEKLGVTRARLAAFVRAYPACLHASVAVDLTPVVKSLRGLDVDRQDLPRVLERYPDILGLKPDGTISTSVAYLVGIVGVAPRDIGPMVTHFPFFLGMRVGTTIKPLCEYITSLGLPMRILARILEKRPYILGYDLEETVKPNVEALLSFGIRKEMLPLVIAQYPPILGLPLKTKLAAQQYFFNLKLQIDPDAFACAIEKLPQLVSLHQNIILKLVEFLRGRGISNEDVARMVVRCPQILLLRMELMKNSLYFFKSEMKRPISELLDYPEYFTYSLESRIKPRYMRVSTKGIRCSLDWFLNCSDQRFEERMRGDFIEGDAPGPSFTMGGKLQMPGSQLVSDDDNAESDDEIWWRIIPKIFRDVLLTASCTQAIPSLSVNSCLVICICKLKFANHAGILNCKMKKALALMEHSHTNRGHWSAGLSNSSKGLTKVLYRTLLKKNSNNSPS</sequence>
<evidence type="ECO:0000256" key="3">
    <source>
        <dbReference type="ARBA" id="ARBA00022946"/>
    </source>
</evidence>
<reference evidence="4" key="2">
    <citation type="submission" date="2008-12" db="EMBL/GenBank/DDBJ databases">
        <title>Improved gene annotation of the rice (Oryza sativa) genomes.</title>
        <authorList>
            <person name="Wang J."/>
            <person name="Li R."/>
            <person name="Fan W."/>
            <person name="Huang Q."/>
            <person name="Zhang J."/>
            <person name="Zhou Y."/>
            <person name="Hu Y."/>
            <person name="Zi S."/>
            <person name="Li J."/>
            <person name="Ni P."/>
            <person name="Zheng H."/>
            <person name="Zhang Y."/>
            <person name="Zhao M."/>
            <person name="Hao Q."/>
            <person name="McDermott J."/>
            <person name="Samudrala R."/>
            <person name="Kristiansen K."/>
            <person name="Wong G.K.-S."/>
        </authorList>
    </citation>
    <scope>NUCLEOTIDE SEQUENCE</scope>
</reference>
<evidence type="ECO:0000313" key="4">
    <source>
        <dbReference type="EMBL" id="EEE57928.1"/>
    </source>
</evidence>
<organism evidence="4">
    <name type="scientific">Oryza sativa subsp. japonica</name>
    <name type="common">Rice</name>
    <dbReference type="NCBI Taxonomy" id="39947"/>
    <lineage>
        <taxon>Eukaryota</taxon>
        <taxon>Viridiplantae</taxon>
        <taxon>Streptophyta</taxon>
        <taxon>Embryophyta</taxon>
        <taxon>Tracheophyta</taxon>
        <taxon>Spermatophyta</taxon>
        <taxon>Magnoliopsida</taxon>
        <taxon>Liliopsida</taxon>
        <taxon>Poales</taxon>
        <taxon>Poaceae</taxon>
        <taxon>BOP clade</taxon>
        <taxon>Oryzoideae</taxon>
        <taxon>Oryzeae</taxon>
        <taxon>Oryzinae</taxon>
        <taxon>Oryza</taxon>
        <taxon>Oryza sativa</taxon>
    </lineage>
</organism>
<dbReference type="InterPro" id="IPR003690">
    <property type="entry name" value="MTERF"/>
</dbReference>
<dbReference type="GO" id="GO:0003676">
    <property type="term" value="F:nucleic acid binding"/>
    <property type="evidence" value="ECO:0007669"/>
    <property type="project" value="InterPro"/>
</dbReference>
<dbReference type="Gene3D" id="1.25.70.10">
    <property type="entry name" value="Transcription termination factor 3, mitochondrial"/>
    <property type="match status" value="1"/>
</dbReference>
<accession>B9F3L5</accession>
<dbReference type="FunFam" id="1.25.70.10:FF:000005">
    <property type="entry name" value="Transcription termination factor MTERF4, chloroplastic"/>
    <property type="match status" value="1"/>
</dbReference>
<keyword evidence="2" id="KW-0804">Transcription</keyword>
<evidence type="ECO:0000256" key="1">
    <source>
        <dbReference type="ARBA" id="ARBA00007692"/>
    </source>
</evidence>
<dbReference type="Proteomes" id="UP000007752">
    <property type="component" value="Chromosome 2"/>
</dbReference>
<proteinExistence type="inferred from homology"/>
<keyword evidence="3" id="KW-0809">Transit peptide</keyword>
<dbReference type="InterPro" id="IPR038538">
    <property type="entry name" value="MTERF_sf"/>
</dbReference>
<dbReference type="EMBL" id="CM000139">
    <property type="protein sequence ID" value="EEE57928.1"/>
    <property type="molecule type" value="Genomic_DNA"/>
</dbReference>